<name>A0A813AY60_9DINO</name>
<organism evidence="2 3">
    <name type="scientific">Symbiodinium necroappetens</name>
    <dbReference type="NCBI Taxonomy" id="1628268"/>
    <lineage>
        <taxon>Eukaryota</taxon>
        <taxon>Sar</taxon>
        <taxon>Alveolata</taxon>
        <taxon>Dinophyceae</taxon>
        <taxon>Suessiales</taxon>
        <taxon>Symbiodiniaceae</taxon>
        <taxon>Symbiodinium</taxon>
    </lineage>
</organism>
<reference evidence="2" key="1">
    <citation type="submission" date="2021-02" db="EMBL/GenBank/DDBJ databases">
        <authorList>
            <person name="Dougan E. K."/>
            <person name="Rhodes N."/>
            <person name="Thang M."/>
            <person name="Chan C."/>
        </authorList>
    </citation>
    <scope>NUCLEOTIDE SEQUENCE</scope>
</reference>
<evidence type="ECO:0000313" key="3">
    <source>
        <dbReference type="Proteomes" id="UP000601435"/>
    </source>
</evidence>
<keyword evidence="3" id="KW-1185">Reference proteome</keyword>
<comment type="caution">
    <text evidence="2">The sequence shown here is derived from an EMBL/GenBank/DDBJ whole genome shotgun (WGS) entry which is preliminary data.</text>
</comment>
<dbReference type="OrthoDB" id="447087at2759"/>
<dbReference type="Proteomes" id="UP000601435">
    <property type="component" value="Unassembled WGS sequence"/>
</dbReference>
<gene>
    <name evidence="2" type="ORF">SNEC2469_LOCUS29193</name>
</gene>
<dbReference type="EMBL" id="CAJNJA010065075">
    <property type="protein sequence ID" value="CAE7884677.1"/>
    <property type="molecule type" value="Genomic_DNA"/>
</dbReference>
<sequence>QDVLLLIRQGVANQDKAAVKTALQYATQMGTPIEAPILDMLRQWLGEDTFSSVMAKSPPTPTVVPAKAGAPVSAPEPVVKAKAAVAVPAQPPLVVIREGVAKQDKGLVRAALRMAVEQGTQIDKPVLDMLRKWLSEEDESLNILAARAGMPIPEAKASQEALAVSTVKAAAPAPVLVAARPPAPTAAAATAAAPLPPGIVQPREAAPVVTEAAPALREQTPKATPAEKRPPPQPVIQRGPMLKSATASAAAPPPPDLDASPESQNGHHGML</sequence>
<feature type="region of interest" description="Disordered" evidence="1">
    <location>
        <begin position="216"/>
        <end position="271"/>
    </location>
</feature>
<accession>A0A813AY60</accession>
<feature type="non-terminal residue" evidence="2">
    <location>
        <position position="271"/>
    </location>
</feature>
<feature type="non-terminal residue" evidence="2">
    <location>
        <position position="1"/>
    </location>
</feature>
<dbReference type="AlphaFoldDB" id="A0A813AY60"/>
<evidence type="ECO:0000256" key="1">
    <source>
        <dbReference type="SAM" id="MobiDB-lite"/>
    </source>
</evidence>
<proteinExistence type="predicted"/>
<feature type="compositionally biased region" description="Polar residues" evidence="1">
    <location>
        <begin position="262"/>
        <end position="271"/>
    </location>
</feature>
<evidence type="ECO:0000313" key="2">
    <source>
        <dbReference type="EMBL" id="CAE7884677.1"/>
    </source>
</evidence>
<protein>
    <submittedName>
        <fullName evidence="2">Uncharacterized protein</fullName>
    </submittedName>
</protein>